<accession>A0AAW9SD37</accession>
<gene>
    <name evidence="1" type="ORF">AAG747_12695</name>
</gene>
<dbReference type="Proteomes" id="UP001403385">
    <property type="component" value="Unassembled WGS sequence"/>
</dbReference>
<dbReference type="AlphaFoldDB" id="A0AAW9SD37"/>
<name>A0AAW9SD37_9BACT</name>
<proteinExistence type="predicted"/>
<evidence type="ECO:0000313" key="1">
    <source>
        <dbReference type="EMBL" id="MEN7548771.1"/>
    </source>
</evidence>
<evidence type="ECO:0000313" key="2">
    <source>
        <dbReference type="Proteomes" id="UP001403385"/>
    </source>
</evidence>
<dbReference type="EMBL" id="JBDKWZ010000006">
    <property type="protein sequence ID" value="MEN7548771.1"/>
    <property type="molecule type" value="Genomic_DNA"/>
</dbReference>
<reference evidence="1 2" key="1">
    <citation type="submission" date="2024-04" db="EMBL/GenBank/DDBJ databases">
        <title>Novel genus in family Flammeovirgaceae.</title>
        <authorList>
            <person name="Nguyen T.H."/>
            <person name="Vuong T.Q."/>
            <person name="Le H."/>
            <person name="Kim S.-G."/>
        </authorList>
    </citation>
    <scope>NUCLEOTIDE SEQUENCE [LARGE SCALE GENOMIC DNA]</scope>
    <source>
        <strain evidence="1 2">JCM 23209</strain>
    </source>
</reference>
<keyword evidence="2" id="KW-1185">Reference proteome</keyword>
<dbReference type="RefSeq" id="WP_346821548.1">
    <property type="nucleotide sequence ID" value="NZ_JBDKWZ010000006.1"/>
</dbReference>
<protein>
    <submittedName>
        <fullName evidence="1">Uncharacterized protein</fullName>
    </submittedName>
</protein>
<organism evidence="1 2">
    <name type="scientific">Rapidithrix thailandica</name>
    <dbReference type="NCBI Taxonomy" id="413964"/>
    <lineage>
        <taxon>Bacteria</taxon>
        <taxon>Pseudomonadati</taxon>
        <taxon>Bacteroidota</taxon>
        <taxon>Cytophagia</taxon>
        <taxon>Cytophagales</taxon>
        <taxon>Flammeovirgaceae</taxon>
        <taxon>Rapidithrix</taxon>
    </lineage>
</organism>
<sequence length="41" mass="4433">MGEVAAGQEKAIFNQFYQRLTAGLSPDVCASVKETFEEVAP</sequence>
<comment type="caution">
    <text evidence="1">The sequence shown here is derived from an EMBL/GenBank/DDBJ whole genome shotgun (WGS) entry which is preliminary data.</text>
</comment>